<comment type="caution">
    <text evidence="1">The sequence shown here is derived from an EMBL/GenBank/DDBJ whole genome shotgun (WGS) entry which is preliminary data.</text>
</comment>
<dbReference type="SUPFAM" id="SSF52540">
    <property type="entry name" value="P-loop containing nucleoside triphosphate hydrolases"/>
    <property type="match status" value="1"/>
</dbReference>
<dbReference type="RefSeq" id="WP_337109407.1">
    <property type="nucleotide sequence ID" value="NZ_JAPYKS010000048.1"/>
</dbReference>
<dbReference type="PANTHER" id="PTHR13696">
    <property type="entry name" value="P-LOOP CONTAINING NUCLEOSIDE TRIPHOSPHATE HYDROLASE"/>
    <property type="match status" value="1"/>
</dbReference>
<gene>
    <name evidence="1" type="ORF">O7A60_30725</name>
</gene>
<keyword evidence="2" id="KW-1185">Reference proteome</keyword>
<dbReference type="Proteomes" id="UP001387293">
    <property type="component" value="Unassembled WGS sequence"/>
</dbReference>
<protein>
    <submittedName>
        <fullName evidence="1">Conjugal transfer ATPase VirC1</fullName>
    </submittedName>
</protein>
<name>A0ABU8L5U9_9HYPH</name>
<dbReference type="PANTHER" id="PTHR13696:SF96">
    <property type="entry name" value="COBQ_COBB_MIND_PARA NUCLEOTIDE BINDING DOMAIN-CONTAINING PROTEIN"/>
    <property type="match status" value="1"/>
</dbReference>
<evidence type="ECO:0000313" key="2">
    <source>
        <dbReference type="Proteomes" id="UP001387293"/>
    </source>
</evidence>
<sequence>MKLITCYSFKGGAGKTTAIMGLCSSLSLKQKKVALFESDPNRPLTRWKANAIRNQAWDQRCEVFVADELPLMIDAYGHADLGGFDYGLADAHGDPSELNNSIIGSSDCLLIPAMLTPLDIDEALATCRYIVELLIGEGLQTHTAILPQRVPVGRLTLSQRAAYEMLRALPLCDTPMRERDAFAVMKERGMLHMTVANMANDPATRPMFHNSRRALDELATIGTFIEKALQG</sequence>
<dbReference type="Gene3D" id="3.40.50.300">
    <property type="entry name" value="P-loop containing nucleotide triphosphate hydrolases"/>
    <property type="match status" value="1"/>
</dbReference>
<accession>A0ABU8L5U9</accession>
<dbReference type="Pfam" id="PF07015">
    <property type="entry name" value="VirC1"/>
    <property type="match status" value="1"/>
</dbReference>
<dbReference type="InterPro" id="IPR027417">
    <property type="entry name" value="P-loop_NTPase"/>
</dbReference>
<dbReference type="EMBL" id="JAPYKS010000048">
    <property type="protein sequence ID" value="MEI9413085.1"/>
    <property type="molecule type" value="Genomic_DNA"/>
</dbReference>
<evidence type="ECO:0000313" key="1">
    <source>
        <dbReference type="EMBL" id="MEI9413085.1"/>
    </source>
</evidence>
<dbReference type="NCBIfam" id="NF010423">
    <property type="entry name" value="PRK13849.1"/>
    <property type="match status" value="1"/>
</dbReference>
<reference evidence="1 2" key="1">
    <citation type="submission" date="2022-12" db="EMBL/GenBank/DDBJ databases">
        <authorList>
            <person name="Muema E."/>
        </authorList>
    </citation>
    <scope>NUCLEOTIDE SEQUENCE [LARGE SCALE GENOMIC DNA]</scope>
    <source>
        <strain evidence="2">1326</strain>
    </source>
</reference>
<dbReference type="PIRSF" id="PIRSF009320">
    <property type="entry name" value="Nuc_binding_HP_1000"/>
    <property type="match status" value="1"/>
</dbReference>
<proteinExistence type="predicted"/>
<dbReference type="InterPro" id="IPR050678">
    <property type="entry name" value="DNA_Partitioning_ATPase"/>
</dbReference>
<dbReference type="CDD" id="cd02042">
    <property type="entry name" value="ParAB_family"/>
    <property type="match status" value="1"/>
</dbReference>
<dbReference type="InterPro" id="IPR009744">
    <property type="entry name" value="VirC1"/>
</dbReference>
<organism evidence="1 2">
    <name type="scientific">Mesorhizobium salmacidum</name>
    <dbReference type="NCBI Taxonomy" id="3015171"/>
    <lineage>
        <taxon>Bacteria</taxon>
        <taxon>Pseudomonadati</taxon>
        <taxon>Pseudomonadota</taxon>
        <taxon>Alphaproteobacteria</taxon>
        <taxon>Hyphomicrobiales</taxon>
        <taxon>Phyllobacteriaceae</taxon>
        <taxon>Mesorhizobium</taxon>
    </lineage>
</organism>